<feature type="domain" description="Phage capsid-like C-terminal" evidence="2">
    <location>
        <begin position="43"/>
        <end position="318"/>
    </location>
</feature>
<reference evidence="4" key="1">
    <citation type="journal article" date="2019" name="Int. J. Syst. Evol. Microbiol.">
        <title>The Global Catalogue of Microorganisms (GCM) 10K type strain sequencing project: providing services to taxonomists for standard genome sequencing and annotation.</title>
        <authorList>
            <consortium name="The Broad Institute Genomics Platform"/>
            <consortium name="The Broad Institute Genome Sequencing Center for Infectious Disease"/>
            <person name="Wu L."/>
            <person name="Ma J."/>
        </authorList>
    </citation>
    <scope>NUCLEOTIDE SEQUENCE [LARGE SCALE GENOMIC DNA]</scope>
    <source>
        <strain evidence="4">CGMCC 1.13681</strain>
    </source>
</reference>
<protein>
    <submittedName>
        <fullName evidence="3">Phage major capsid protein</fullName>
    </submittedName>
</protein>
<dbReference type="InterPro" id="IPR054612">
    <property type="entry name" value="Phage_capsid-like_C"/>
</dbReference>
<comment type="caution">
    <text evidence="3">The sequence shown here is derived from an EMBL/GenBank/DDBJ whole genome shotgun (WGS) entry which is preliminary data.</text>
</comment>
<dbReference type="InterPro" id="IPR024455">
    <property type="entry name" value="Phage_capsid"/>
</dbReference>
<dbReference type="NCBIfam" id="TIGR01554">
    <property type="entry name" value="major_cap_HK97"/>
    <property type="match status" value="1"/>
</dbReference>
<dbReference type="EMBL" id="JBHSZO010000037">
    <property type="protein sequence ID" value="MFC7220575.1"/>
    <property type="molecule type" value="Genomic_DNA"/>
</dbReference>
<comment type="subcellular location">
    <subcellularLocation>
        <location evidence="1">Virion</location>
    </subcellularLocation>
</comment>
<dbReference type="Gene3D" id="3.30.2320.10">
    <property type="entry name" value="hypothetical protein PF0899 domain"/>
    <property type="match status" value="1"/>
</dbReference>
<dbReference type="Gene3D" id="3.30.2400.10">
    <property type="entry name" value="Major capsid protein gp5"/>
    <property type="match status" value="1"/>
</dbReference>
<dbReference type="Pfam" id="PF05065">
    <property type="entry name" value="Phage_capsid"/>
    <property type="match status" value="1"/>
</dbReference>
<evidence type="ECO:0000313" key="4">
    <source>
        <dbReference type="Proteomes" id="UP001596413"/>
    </source>
</evidence>
<evidence type="ECO:0000259" key="2">
    <source>
        <dbReference type="Pfam" id="PF05065"/>
    </source>
</evidence>
<evidence type="ECO:0000256" key="1">
    <source>
        <dbReference type="ARBA" id="ARBA00004328"/>
    </source>
</evidence>
<sequence>MMYNHRETSEIRSWLTGDGTRALELKPSPEEARTLSKISAGAGGATVPTSFYSRLIQHLTAKSGVLDAGPTVLHTSSGEQMTIPKTTAHSANAGIVAEAGILPANDPAFGMATLDAWKYGYLIQLSHELVNDSAVDILGYLAQSAGRALGDGLGIHLVSGTGSGQPMGVLTASTTGKTGATGAQGMPSGDDLIDLYHSVSNPYRDHAVWLMSDTTYAKLRKLRDGSGGAGNGNYLWSPGLTAADPGLLLGKRVVIDPNMPSVGVGAKSILFGDFRSYFVRFAEGVRFERSDDYAFNQDLITFRCLLRADGEQVDASGAIKHFQGGAS</sequence>
<accession>A0ABW2GM66</accession>
<proteinExistence type="predicted"/>
<evidence type="ECO:0000313" key="3">
    <source>
        <dbReference type="EMBL" id="MFC7220575.1"/>
    </source>
</evidence>
<name>A0ABW2GM66_9ACTN</name>
<keyword evidence="4" id="KW-1185">Reference proteome</keyword>
<dbReference type="RefSeq" id="WP_386417340.1">
    <property type="nucleotide sequence ID" value="NZ_JBHSZO010000037.1"/>
</dbReference>
<organism evidence="3 4">
    <name type="scientific">Streptomyces polyrhachis</name>
    <dbReference type="NCBI Taxonomy" id="1282885"/>
    <lineage>
        <taxon>Bacteria</taxon>
        <taxon>Bacillati</taxon>
        <taxon>Actinomycetota</taxon>
        <taxon>Actinomycetes</taxon>
        <taxon>Kitasatosporales</taxon>
        <taxon>Streptomycetaceae</taxon>
        <taxon>Streptomyces</taxon>
    </lineage>
</organism>
<gene>
    <name evidence="3" type="ORF">ACFQLX_20780</name>
</gene>
<dbReference type="SUPFAM" id="SSF56563">
    <property type="entry name" value="Major capsid protein gp5"/>
    <property type="match status" value="1"/>
</dbReference>
<dbReference type="Proteomes" id="UP001596413">
    <property type="component" value="Unassembled WGS sequence"/>
</dbReference>